<dbReference type="Pfam" id="PF00664">
    <property type="entry name" value="ABC_membrane"/>
    <property type="match status" value="1"/>
</dbReference>
<evidence type="ECO:0000256" key="2">
    <source>
        <dbReference type="ARBA" id="ARBA00022692"/>
    </source>
</evidence>
<dbReference type="SMART" id="SM00382">
    <property type="entry name" value="AAA"/>
    <property type="match status" value="1"/>
</dbReference>
<feature type="transmembrane region" description="Helical" evidence="10">
    <location>
        <begin position="266"/>
        <end position="284"/>
    </location>
</feature>
<feature type="transmembrane region" description="Helical" evidence="10">
    <location>
        <begin position="156"/>
        <end position="182"/>
    </location>
</feature>
<dbReference type="SUPFAM" id="SSF90123">
    <property type="entry name" value="ABC transporter transmembrane region"/>
    <property type="match status" value="1"/>
</dbReference>
<evidence type="ECO:0000256" key="7">
    <source>
        <dbReference type="ARBA" id="ARBA00022989"/>
    </source>
</evidence>
<dbReference type="Pfam" id="PF00005">
    <property type="entry name" value="ABC_tran"/>
    <property type="match status" value="1"/>
</dbReference>
<gene>
    <name evidence="14" type="ORF">P7H47_11325</name>
</gene>
<reference evidence="14" key="1">
    <citation type="submission" date="2023-03" db="EMBL/GenBank/DDBJ databases">
        <authorList>
            <person name="Shen W."/>
            <person name="Cai J."/>
        </authorList>
    </citation>
    <scope>NUCLEOTIDE SEQUENCE</scope>
    <source>
        <strain evidence="14">B245-2</strain>
    </source>
</reference>
<keyword evidence="6" id="KW-0813">Transport</keyword>
<dbReference type="GO" id="GO:0016887">
    <property type="term" value="F:ATP hydrolysis activity"/>
    <property type="evidence" value="ECO:0007669"/>
    <property type="project" value="InterPro"/>
</dbReference>
<dbReference type="InterPro" id="IPR036640">
    <property type="entry name" value="ABC1_TM_sf"/>
</dbReference>
<sequence length="695" mass="81288">MKTILQNNEEDCLLACYAMILSSFGCSVPIHELFYQDMLPADGLSVSYLQRLNNQYKLNMKAYRVDIKYLQENRKKINYPYIIHWDNNHFVIVKKIKHDKWIIVDPALGQISYKIEEVSSHFSNLLIYFYKEKDFKKVRIKKIYFQNILNLFDKKFIIKILMALFFVQGSVLLFSILIRYIMQNKLNYFSSILLMIFIILIQTIGMILKNQSITLFNQKFDHEYTNELFLRTLNKPILFFRNQANGIISEKINLKTTIRDTITTKIIPAFISLFSSVILFVYLATISYKLTIIVFLLLLMYCIFSFWMYKKQNELNNGYIQYLVNFNSEVMTDLEDIDYIKISRKEKKIYNNWKSVNKSLTDKYSEILRYENLTQLVSNVFNYVCLSLIIILGIYFHNYLNITVADIILYQTSISLLISSLDQVKNAYFEIYRLQIYLDKQSDLLKNVSINKLKEEKQKPLIKCMDLNFSYFDRKVYSGVNLEVFSGEKIAILGESGSGKSTLLLCLAGVLRYTGTLSYGIKNFYQKFGVVLQNMTLKSGTIIENLECENIPWDEVSRILQDTNVKDVIDCLPNKILSRVLKQGKNFSGGQIQKLLIAKSLLGNKDIIFWDEAFSNLDESSKQHIYNNILKNNIYSKKTMLIVSHQLDIIPYVDYIIYIDKETGTVTKDTHENLMINSISYRNFITQTRSGEIDG</sequence>
<keyword evidence="4" id="KW-0378">Hydrolase</keyword>
<dbReference type="GO" id="GO:0034040">
    <property type="term" value="F:ATPase-coupled lipid transmembrane transporter activity"/>
    <property type="evidence" value="ECO:0007669"/>
    <property type="project" value="TreeGrafter"/>
</dbReference>
<dbReference type="Gene3D" id="1.20.1560.10">
    <property type="entry name" value="ABC transporter type 1, transmembrane domain"/>
    <property type="match status" value="1"/>
</dbReference>
<dbReference type="RefSeq" id="WP_311898628.1">
    <property type="nucleotide sequence ID" value="NZ_CP184653.1"/>
</dbReference>
<dbReference type="GO" id="GO:0140359">
    <property type="term" value="F:ABC-type transporter activity"/>
    <property type="evidence" value="ECO:0007669"/>
    <property type="project" value="InterPro"/>
</dbReference>
<dbReference type="EMBL" id="JARQBI010000046">
    <property type="protein sequence ID" value="MDT2797828.1"/>
    <property type="molecule type" value="Genomic_DNA"/>
</dbReference>
<evidence type="ECO:0000256" key="4">
    <source>
        <dbReference type="ARBA" id="ARBA00022807"/>
    </source>
</evidence>
<feature type="transmembrane region" description="Helical" evidence="10">
    <location>
        <begin position="188"/>
        <end position="208"/>
    </location>
</feature>
<keyword evidence="5" id="KW-0067">ATP-binding</keyword>
<dbReference type="GO" id="GO:0005886">
    <property type="term" value="C:plasma membrane"/>
    <property type="evidence" value="ECO:0007669"/>
    <property type="project" value="UniProtKB-SubCell"/>
</dbReference>
<keyword evidence="6" id="KW-0653">Protein transport</keyword>
<keyword evidence="4" id="KW-0645">Protease</keyword>
<dbReference type="Pfam" id="PF03412">
    <property type="entry name" value="Peptidase_C39"/>
    <property type="match status" value="1"/>
</dbReference>
<keyword evidence="2 10" id="KW-0812">Transmembrane</keyword>
<accession>A0AAW8TY96</accession>
<dbReference type="Gene3D" id="3.40.50.300">
    <property type="entry name" value="P-loop containing nucleotide triphosphate hydrolases"/>
    <property type="match status" value="1"/>
</dbReference>
<comment type="caution">
    <text evidence="14">The sequence shown here is derived from an EMBL/GenBank/DDBJ whole genome shotgun (WGS) entry which is preliminary data.</text>
</comment>
<dbReference type="PROSITE" id="PS50990">
    <property type="entry name" value="PEPTIDASE_C39"/>
    <property type="match status" value="1"/>
</dbReference>
<dbReference type="InterPro" id="IPR027417">
    <property type="entry name" value="P-loop_NTPase"/>
</dbReference>
<keyword evidence="7 10" id="KW-1133">Transmembrane helix</keyword>
<proteinExistence type="predicted"/>
<evidence type="ECO:0000256" key="5">
    <source>
        <dbReference type="ARBA" id="ARBA00022840"/>
    </source>
</evidence>
<feature type="domain" description="ABC transporter" evidence="11">
    <location>
        <begin position="462"/>
        <end position="687"/>
    </location>
</feature>
<evidence type="ECO:0000259" key="11">
    <source>
        <dbReference type="PROSITE" id="PS50893"/>
    </source>
</evidence>
<dbReference type="InterPro" id="IPR039421">
    <property type="entry name" value="Type_1_exporter"/>
</dbReference>
<dbReference type="GO" id="GO:0006508">
    <property type="term" value="P:proteolysis"/>
    <property type="evidence" value="ECO:0007669"/>
    <property type="project" value="InterPro"/>
</dbReference>
<dbReference type="AlphaFoldDB" id="A0AAW8TY96"/>
<evidence type="ECO:0000256" key="8">
    <source>
        <dbReference type="ARBA" id="ARBA00023136"/>
    </source>
</evidence>
<evidence type="ECO:0000259" key="13">
    <source>
        <dbReference type="PROSITE" id="PS50990"/>
    </source>
</evidence>
<dbReference type="GO" id="GO:0015031">
    <property type="term" value="P:protein transport"/>
    <property type="evidence" value="ECO:0007669"/>
    <property type="project" value="UniProtKB-KW"/>
</dbReference>
<keyword evidence="4" id="KW-0788">Thiol protease</keyword>
<keyword evidence="3" id="KW-0547">Nucleotide-binding</keyword>
<feature type="domain" description="Peptidase C39" evidence="13">
    <location>
        <begin position="6"/>
        <end position="129"/>
    </location>
</feature>
<dbReference type="InterPro" id="IPR011527">
    <property type="entry name" value="ABC1_TM_dom"/>
</dbReference>
<dbReference type="InterPro" id="IPR033839">
    <property type="entry name" value="Lacticin_481_peptidase"/>
</dbReference>
<dbReference type="PROSITE" id="PS00211">
    <property type="entry name" value="ABC_TRANSPORTER_1"/>
    <property type="match status" value="1"/>
</dbReference>
<dbReference type="InterPro" id="IPR017871">
    <property type="entry name" value="ABC_transporter-like_CS"/>
</dbReference>
<protein>
    <submittedName>
        <fullName evidence="14">Cysteine peptidase family C39 domain-containing protein</fullName>
    </submittedName>
</protein>
<dbReference type="Proteomes" id="UP001255696">
    <property type="component" value="Unassembled WGS sequence"/>
</dbReference>
<feature type="transmembrane region" description="Helical" evidence="10">
    <location>
        <begin position="290"/>
        <end position="309"/>
    </location>
</feature>
<dbReference type="InterPro" id="IPR005074">
    <property type="entry name" value="Peptidase_C39"/>
</dbReference>
<dbReference type="SUPFAM" id="SSF52540">
    <property type="entry name" value="P-loop containing nucleoside triphosphate hydrolases"/>
    <property type="match status" value="1"/>
</dbReference>
<dbReference type="PROSITE" id="PS50893">
    <property type="entry name" value="ABC_TRANSPORTER_2"/>
    <property type="match status" value="1"/>
</dbReference>
<evidence type="ECO:0000256" key="10">
    <source>
        <dbReference type="SAM" id="Phobius"/>
    </source>
</evidence>
<evidence type="ECO:0000313" key="15">
    <source>
        <dbReference type="Proteomes" id="UP001255696"/>
    </source>
</evidence>
<evidence type="ECO:0000256" key="3">
    <source>
        <dbReference type="ARBA" id="ARBA00022741"/>
    </source>
</evidence>
<evidence type="ECO:0000256" key="6">
    <source>
        <dbReference type="ARBA" id="ARBA00022927"/>
    </source>
</evidence>
<dbReference type="PANTHER" id="PTHR24221">
    <property type="entry name" value="ATP-BINDING CASSETTE SUB-FAMILY B"/>
    <property type="match status" value="1"/>
</dbReference>
<dbReference type="GO" id="GO:0008234">
    <property type="term" value="F:cysteine-type peptidase activity"/>
    <property type="evidence" value="ECO:0007669"/>
    <property type="project" value="UniProtKB-KW"/>
</dbReference>
<feature type="transmembrane region" description="Helical" evidence="10">
    <location>
        <begin position="376"/>
        <end position="396"/>
    </location>
</feature>
<dbReference type="PANTHER" id="PTHR24221:SF654">
    <property type="entry name" value="ATP-BINDING CASSETTE SUB-FAMILY B MEMBER 6"/>
    <property type="match status" value="1"/>
</dbReference>
<evidence type="ECO:0000259" key="12">
    <source>
        <dbReference type="PROSITE" id="PS50929"/>
    </source>
</evidence>
<dbReference type="CDD" id="cd02425">
    <property type="entry name" value="Peptidase_C39F"/>
    <property type="match status" value="1"/>
</dbReference>
<dbReference type="PROSITE" id="PS50929">
    <property type="entry name" value="ABC_TM1F"/>
    <property type="match status" value="1"/>
</dbReference>
<name>A0AAW8TY96_9ENTE</name>
<organism evidence="14 15">
    <name type="scientific">Enterococcus cecorum</name>
    <dbReference type="NCBI Taxonomy" id="44008"/>
    <lineage>
        <taxon>Bacteria</taxon>
        <taxon>Bacillati</taxon>
        <taxon>Bacillota</taxon>
        <taxon>Bacilli</taxon>
        <taxon>Lactobacillales</taxon>
        <taxon>Enterococcaceae</taxon>
        <taxon>Enterococcus</taxon>
    </lineage>
</organism>
<dbReference type="PROSITE" id="PS51257">
    <property type="entry name" value="PROKAR_LIPOPROTEIN"/>
    <property type="match status" value="1"/>
</dbReference>
<keyword evidence="8 10" id="KW-0472">Membrane</keyword>
<comment type="subcellular location">
    <subcellularLocation>
        <location evidence="1">Cell membrane</location>
        <topology evidence="1">Multi-pass membrane protein</topology>
    </subcellularLocation>
</comment>
<evidence type="ECO:0000256" key="1">
    <source>
        <dbReference type="ARBA" id="ARBA00004651"/>
    </source>
</evidence>
<dbReference type="GO" id="GO:0005524">
    <property type="term" value="F:ATP binding"/>
    <property type="evidence" value="ECO:0007669"/>
    <property type="project" value="UniProtKB-KW"/>
</dbReference>
<dbReference type="Gene3D" id="3.90.70.10">
    <property type="entry name" value="Cysteine proteinases"/>
    <property type="match status" value="1"/>
</dbReference>
<evidence type="ECO:0000313" key="14">
    <source>
        <dbReference type="EMBL" id="MDT2797828.1"/>
    </source>
</evidence>
<dbReference type="InterPro" id="IPR003593">
    <property type="entry name" value="AAA+_ATPase"/>
</dbReference>
<dbReference type="GO" id="GO:0043213">
    <property type="term" value="P:bacteriocin transport"/>
    <property type="evidence" value="ECO:0007669"/>
    <property type="project" value="UniProtKB-KW"/>
</dbReference>
<feature type="domain" description="ABC transmembrane type-1" evidence="12">
    <location>
        <begin position="160"/>
        <end position="424"/>
    </location>
</feature>
<evidence type="ECO:0000256" key="9">
    <source>
        <dbReference type="ARBA" id="ARBA00043264"/>
    </source>
</evidence>
<keyword evidence="9" id="KW-0080">Bacteriocin transport</keyword>
<dbReference type="InterPro" id="IPR003439">
    <property type="entry name" value="ABC_transporter-like_ATP-bd"/>
</dbReference>